<accession>A0AA42I4Y4</accession>
<dbReference type="SUPFAM" id="SSF54593">
    <property type="entry name" value="Glyoxalase/Bleomycin resistance protein/Dihydroxybiphenyl dioxygenase"/>
    <property type="match status" value="1"/>
</dbReference>
<comment type="caution">
    <text evidence="1">The sequence shown here is derived from an EMBL/GenBank/DDBJ whole genome shotgun (WGS) entry which is preliminary data.</text>
</comment>
<dbReference type="RefSeq" id="WP_005231394.1">
    <property type="nucleotide sequence ID" value="NZ_JAHPQB010000002.1"/>
</dbReference>
<evidence type="ECO:0000313" key="2">
    <source>
        <dbReference type="Proteomes" id="UP001159329"/>
    </source>
</evidence>
<gene>
    <name evidence="1" type="ORF">N7644_01345</name>
</gene>
<evidence type="ECO:0000313" key="1">
    <source>
        <dbReference type="EMBL" id="MDH0562319.1"/>
    </source>
</evidence>
<name>A0AA42I4Y4_9GAMM</name>
<dbReference type="InterPro" id="IPR029068">
    <property type="entry name" value="Glyas_Bleomycin-R_OHBP_Dase"/>
</dbReference>
<organism evidence="1 2">
    <name type="scientific">Acinetobacter courvalinii</name>
    <dbReference type="NCBI Taxonomy" id="280147"/>
    <lineage>
        <taxon>Bacteria</taxon>
        <taxon>Pseudomonadati</taxon>
        <taxon>Pseudomonadota</taxon>
        <taxon>Gammaproteobacteria</taxon>
        <taxon>Moraxellales</taxon>
        <taxon>Moraxellaceae</taxon>
        <taxon>Acinetobacter</taxon>
    </lineage>
</organism>
<evidence type="ECO:0008006" key="3">
    <source>
        <dbReference type="Google" id="ProtNLM"/>
    </source>
</evidence>
<dbReference type="EMBL" id="JAOEEO010000001">
    <property type="protein sequence ID" value="MDH0562319.1"/>
    <property type="molecule type" value="Genomic_DNA"/>
</dbReference>
<sequence length="119" mass="13452">MNRFKGGVDIALKLPPHQYEATIVFYRDVIGLKQITEKEPDVGFELGPIKLWIAAVPEMSQAELWLELFTDDFTEAAHYLNEVGVVRCDAIEPLPEGFKGGWITSPANIIHMVREPDAW</sequence>
<protein>
    <recommendedName>
        <fullName evidence="3">Glyoxalase/bleomycin resistance/dioxygenase family protein</fullName>
    </recommendedName>
</protein>
<dbReference type="AlphaFoldDB" id="A0AA42I4Y4"/>
<proteinExistence type="predicted"/>
<reference evidence="1" key="1">
    <citation type="submission" date="2022-09" db="EMBL/GenBank/DDBJ databases">
        <title>Intensive care unit water sources are persistently colonized with multi-drug resistant bacteria and are the site of extensive horizontal gene transfer of antibiotic resistance genes.</title>
        <authorList>
            <person name="Diorio-Toth L."/>
        </authorList>
    </citation>
    <scope>NUCLEOTIDE SEQUENCE</scope>
    <source>
        <strain evidence="1">GD04005</strain>
    </source>
</reference>
<dbReference type="Proteomes" id="UP001159329">
    <property type="component" value="Unassembled WGS sequence"/>
</dbReference>